<evidence type="ECO:0000313" key="4">
    <source>
        <dbReference type="EMBL" id="CAG1850509.1"/>
    </source>
</evidence>
<dbReference type="Pfam" id="PF03479">
    <property type="entry name" value="PCC"/>
    <property type="match status" value="1"/>
</dbReference>
<gene>
    <name evidence="4" type="ORF">GSMUA_200570.1</name>
</gene>
<evidence type="ECO:0000256" key="1">
    <source>
        <dbReference type="RuleBase" id="RU367031"/>
    </source>
</evidence>
<dbReference type="SUPFAM" id="SSF117856">
    <property type="entry name" value="AF0104/ALDC/Ptd012-like"/>
    <property type="match status" value="1"/>
</dbReference>
<dbReference type="PANTHER" id="PTHR31500">
    <property type="entry name" value="AT-HOOK MOTIF NUCLEAR-LOCALIZED PROTEIN 9"/>
    <property type="match status" value="1"/>
</dbReference>
<dbReference type="PANTHER" id="PTHR31500:SF68">
    <property type="entry name" value="AT-HOOK MOTIF NUCLEAR-LOCALIZED PROTEIN 14"/>
    <property type="match status" value="1"/>
</dbReference>
<protein>
    <recommendedName>
        <fullName evidence="1">AT-hook motif nuclear-localized protein</fullName>
    </recommendedName>
</protein>
<comment type="domain">
    <text evidence="1">The PPC domain mediates interactions between AHL proteins.</text>
</comment>
<feature type="non-terminal residue" evidence="4">
    <location>
        <position position="1"/>
    </location>
</feature>
<sequence>PPRPASTLSPPRMDGADSALSAYYSPHHHRGGGGATSSSARSPMFSAAPPSSASGASAAYAPPPAEPVRRKRGRPRKYGPPSPSPSRSSSQMINSPTLPVPSSSPTSPSAFARLRDGSSASPSSSKKAKLAAPGNAGHGFKTHVITVVAGEDVAQKIMSFVQHLEHTFCILAASGSISRASLSHPAVFGGYVLYSLFQGRFEILSLSGSFVHNRTDGASMKMGGLSICLSGTDGRVVGGGVKGPLLAAEPVQVIAGSFMADSDGDFSDAKPAAASAGKLSTSVQSGLALNPATLGSSTECTGRFIRSKENDVHQNFAGSEINHVIQSPTDWTGWRDGGACQFFGDEEDENI</sequence>
<feature type="compositionally biased region" description="Low complexity" evidence="2">
    <location>
        <begin position="85"/>
        <end position="109"/>
    </location>
</feature>
<keyword evidence="1" id="KW-0539">Nucleus</keyword>
<accession>A0A8D7AJW6</accession>
<dbReference type="GO" id="GO:0003680">
    <property type="term" value="F:minor groove of adenine-thymine-rich DNA binding"/>
    <property type="evidence" value="ECO:0007669"/>
    <property type="project" value="UniProtKB-UniRule"/>
</dbReference>
<feature type="compositionally biased region" description="Low complexity" evidence="2">
    <location>
        <begin position="36"/>
        <end position="60"/>
    </location>
</feature>
<dbReference type="InterPro" id="IPR005175">
    <property type="entry name" value="PPC_dom"/>
</dbReference>
<dbReference type="EMBL" id="HG996468">
    <property type="protein sequence ID" value="CAG1850509.1"/>
    <property type="molecule type" value="Genomic_DNA"/>
</dbReference>
<evidence type="ECO:0000259" key="3">
    <source>
        <dbReference type="PROSITE" id="PS51742"/>
    </source>
</evidence>
<proteinExistence type="predicted"/>
<comment type="subcellular location">
    <subcellularLocation>
        <location evidence="1">Nucleus</location>
    </subcellularLocation>
</comment>
<organism evidence="4">
    <name type="scientific">Musa acuminata subsp. malaccensis</name>
    <name type="common">Wild banana</name>
    <name type="synonym">Musa malaccensis</name>
    <dbReference type="NCBI Taxonomy" id="214687"/>
    <lineage>
        <taxon>Eukaryota</taxon>
        <taxon>Viridiplantae</taxon>
        <taxon>Streptophyta</taxon>
        <taxon>Embryophyta</taxon>
        <taxon>Tracheophyta</taxon>
        <taxon>Spermatophyta</taxon>
        <taxon>Magnoliopsida</taxon>
        <taxon>Liliopsida</taxon>
        <taxon>Zingiberales</taxon>
        <taxon>Musaceae</taxon>
        <taxon>Musa</taxon>
    </lineage>
</organism>
<name>A0A8D7AJW6_MUSAM</name>
<dbReference type="GO" id="GO:0005634">
    <property type="term" value="C:nucleus"/>
    <property type="evidence" value="ECO:0007669"/>
    <property type="project" value="UniProtKB-SubCell"/>
</dbReference>
<feature type="compositionally biased region" description="Low complexity" evidence="2">
    <location>
        <begin position="118"/>
        <end position="133"/>
    </location>
</feature>
<keyword evidence="1" id="KW-0804">Transcription</keyword>
<reference evidence="4" key="1">
    <citation type="submission" date="2021-03" db="EMBL/GenBank/DDBJ databases">
        <authorList>
            <consortium name="Genoscope - CEA"/>
            <person name="William W."/>
        </authorList>
    </citation>
    <scope>NUCLEOTIDE SEQUENCE</scope>
    <source>
        <strain evidence="4">Doubled-haploid Pahang</strain>
    </source>
</reference>
<keyword evidence="1" id="KW-0805">Transcription regulation</keyword>
<evidence type="ECO:0000256" key="2">
    <source>
        <dbReference type="SAM" id="MobiDB-lite"/>
    </source>
</evidence>
<dbReference type="InterPro" id="IPR039605">
    <property type="entry name" value="AHL"/>
</dbReference>
<dbReference type="PROSITE" id="PS51742">
    <property type="entry name" value="PPC"/>
    <property type="match status" value="1"/>
</dbReference>
<comment type="function">
    <text evidence="1">Transcription factor that specifically binds AT-rich DNA sequences related to the nuclear matrix attachment regions (MARs).</text>
</comment>
<feature type="domain" description="PPC" evidence="3">
    <location>
        <begin position="134"/>
        <end position="279"/>
    </location>
</feature>
<dbReference type="Gene3D" id="3.30.1330.80">
    <property type="entry name" value="Hypothetical protein, similar to alpha- acetolactate decarboxylase, domain 2"/>
    <property type="match status" value="1"/>
</dbReference>
<feature type="region of interest" description="Disordered" evidence="2">
    <location>
        <begin position="1"/>
        <end position="134"/>
    </location>
</feature>
<dbReference type="AlphaFoldDB" id="A0A8D7AJW6"/>
<keyword evidence="1" id="KW-0238">DNA-binding</keyword>
<dbReference type="CDD" id="cd11378">
    <property type="entry name" value="DUF296"/>
    <property type="match status" value="1"/>
</dbReference>